<dbReference type="EMBL" id="MDKC01000001">
    <property type="protein sequence ID" value="ODG93739.1"/>
    <property type="molecule type" value="Genomic_DNA"/>
</dbReference>
<keyword evidence="3" id="KW-1185">Reference proteome</keyword>
<name>A0ABX2ZWK4_9BACI</name>
<feature type="domain" description="Siphovirus-type tail component C-terminal" evidence="1">
    <location>
        <begin position="363"/>
        <end position="459"/>
    </location>
</feature>
<evidence type="ECO:0000313" key="3">
    <source>
        <dbReference type="Proteomes" id="UP000094580"/>
    </source>
</evidence>
<protein>
    <recommendedName>
        <fullName evidence="1">Siphovirus-type tail component C-terminal domain-containing protein</fullName>
    </recommendedName>
</protein>
<organism evidence="2 3">
    <name type="scientific">Gottfriedia luciferensis</name>
    <dbReference type="NCBI Taxonomy" id="178774"/>
    <lineage>
        <taxon>Bacteria</taxon>
        <taxon>Bacillati</taxon>
        <taxon>Bacillota</taxon>
        <taxon>Bacilli</taxon>
        <taxon>Bacillales</taxon>
        <taxon>Bacillaceae</taxon>
        <taxon>Gottfriedia</taxon>
    </lineage>
</organism>
<dbReference type="Proteomes" id="UP000094580">
    <property type="component" value="Unassembled WGS sequence"/>
</dbReference>
<accession>A0ABX2ZWK4</accession>
<comment type="caution">
    <text evidence="2">The sequence shown here is derived from an EMBL/GenBank/DDBJ whole genome shotgun (WGS) entry which is preliminary data.</text>
</comment>
<evidence type="ECO:0000313" key="2">
    <source>
        <dbReference type="EMBL" id="ODG93739.1"/>
    </source>
</evidence>
<dbReference type="Pfam" id="PF22768">
    <property type="entry name" value="SPP1_Dit"/>
    <property type="match status" value="1"/>
</dbReference>
<dbReference type="InterPro" id="IPR054738">
    <property type="entry name" value="Siphovirus-type_tail_C"/>
</dbReference>
<dbReference type="RefSeq" id="WP_069031924.1">
    <property type="nucleotide sequence ID" value="NZ_MDKC01000001.1"/>
</dbReference>
<evidence type="ECO:0000259" key="1">
    <source>
        <dbReference type="Pfam" id="PF22768"/>
    </source>
</evidence>
<reference evidence="2 3" key="1">
    <citation type="submission" date="2016-07" db="EMBL/GenBank/DDBJ databases">
        <authorList>
            <person name="Townsley L."/>
            <person name="Shank E.A."/>
        </authorList>
    </citation>
    <scope>NUCLEOTIDE SEQUENCE [LARGE SCALE GENOMIC DNA]</scope>
    <source>
        <strain evidence="2 3">CH01</strain>
    </source>
</reference>
<proteinExistence type="predicted"/>
<gene>
    <name evidence="2" type="ORF">BED47_00795</name>
</gene>
<sequence>MKIDRITWYSSTGESIEINRSGTYRLKNKLQTSGLTASAYTTKSYMQHGQTFFNSVYDPADMELDFLIMKVQPNSVANFEGKITTSVTENPHIFWTRLNQTTLATPSQISDTISQGAIDSINKLDGNTDLRQTTTTNAYGQQIFSFNLIKHLEKRYGVSIWNGKTALSDKIIIAKQIVTNLSFQWFGRGFANGTNKATLRAWSNKLSTWNYAQSHTDASVQLLNIQSNSLSFIDMIDSNGFVHYLANSEAYLSSAASQIYTDYVELNVTIDIDILEINARRTVSKLFAPHLGTGTLWITLEDGSQYARDCHVEVAPLYPTGFENDNLSWQNVAVELTADNPFWYTAEQTITPSSASFTITNNGDVPTGIRLQFISTNGTCTIKNNTTGEFVKIGSVLNLSKIYMNTNQGQEWVENPDGVGTWSTLDPGSTLFKLVPGANSITINGTTPTQINAWYRERYSGI</sequence>